<protein>
    <submittedName>
        <fullName evidence="1">Uncharacterized protein</fullName>
    </submittedName>
</protein>
<dbReference type="RefSeq" id="WP_345229730.1">
    <property type="nucleotide sequence ID" value="NZ_BAABIQ010000001.1"/>
</dbReference>
<organism evidence="1 2">
    <name type="scientific">Olivibacter ginsenosidimutans</name>
    <dbReference type="NCBI Taxonomy" id="1176537"/>
    <lineage>
        <taxon>Bacteria</taxon>
        <taxon>Pseudomonadati</taxon>
        <taxon>Bacteroidota</taxon>
        <taxon>Sphingobacteriia</taxon>
        <taxon>Sphingobacteriales</taxon>
        <taxon>Sphingobacteriaceae</taxon>
        <taxon>Olivibacter</taxon>
    </lineage>
</organism>
<evidence type="ECO:0000313" key="2">
    <source>
        <dbReference type="Proteomes" id="UP001501411"/>
    </source>
</evidence>
<evidence type="ECO:0000313" key="1">
    <source>
        <dbReference type="EMBL" id="GAA4778377.1"/>
    </source>
</evidence>
<dbReference type="Proteomes" id="UP001501411">
    <property type="component" value="Unassembled WGS sequence"/>
</dbReference>
<reference evidence="2" key="1">
    <citation type="journal article" date="2019" name="Int. J. Syst. Evol. Microbiol.">
        <title>The Global Catalogue of Microorganisms (GCM) 10K type strain sequencing project: providing services to taxonomists for standard genome sequencing and annotation.</title>
        <authorList>
            <consortium name="The Broad Institute Genomics Platform"/>
            <consortium name="The Broad Institute Genome Sequencing Center for Infectious Disease"/>
            <person name="Wu L."/>
            <person name="Ma J."/>
        </authorList>
    </citation>
    <scope>NUCLEOTIDE SEQUENCE [LARGE SCALE GENOMIC DNA]</scope>
    <source>
        <strain evidence="2">JCM 18200</strain>
    </source>
</reference>
<name>A0ABP9ABK7_9SPHI</name>
<keyword evidence="2" id="KW-1185">Reference proteome</keyword>
<accession>A0ABP9ABK7</accession>
<sequence>MDPVDAFAGLVTCQNCSTYVAFPTIEVAAKFHHTSPTMNNFAARNRIYGPTPGNTFLGFTSYTHYKVPF</sequence>
<comment type="caution">
    <text evidence="1">The sequence shown here is derived from an EMBL/GenBank/DDBJ whole genome shotgun (WGS) entry which is preliminary data.</text>
</comment>
<gene>
    <name evidence="1" type="ORF">GCM10023231_01160</name>
</gene>
<dbReference type="EMBL" id="BAABIQ010000001">
    <property type="protein sequence ID" value="GAA4778377.1"/>
    <property type="molecule type" value="Genomic_DNA"/>
</dbReference>
<proteinExistence type="predicted"/>